<evidence type="ECO:0000313" key="2">
    <source>
        <dbReference type="RefSeq" id="XP_027083552.1"/>
    </source>
</evidence>
<dbReference type="Proteomes" id="UP001652660">
    <property type="component" value="Chromosome 8c"/>
</dbReference>
<protein>
    <submittedName>
        <fullName evidence="2">Uncharacterized protein</fullName>
    </submittedName>
</protein>
<dbReference type="OrthoDB" id="2439059at2759"/>
<proteinExistence type="predicted"/>
<keyword evidence="1" id="KW-1185">Reference proteome</keyword>
<dbReference type="RefSeq" id="XP_027083552.1">
    <property type="nucleotide sequence ID" value="XM_027227751.1"/>
</dbReference>
<reference evidence="2" key="2">
    <citation type="submission" date="2025-08" db="UniProtKB">
        <authorList>
            <consortium name="RefSeq"/>
        </authorList>
    </citation>
    <scope>IDENTIFICATION</scope>
    <source>
        <tissue evidence="2">Leaves</tissue>
    </source>
</reference>
<dbReference type="AlphaFoldDB" id="A0A6P6U0H3"/>
<dbReference type="PANTHER" id="PTHR10492">
    <property type="match status" value="1"/>
</dbReference>
<dbReference type="PANTHER" id="PTHR10492:SF74">
    <property type="entry name" value="ATP-DEPENDENT DNA HELICASE"/>
    <property type="match status" value="1"/>
</dbReference>
<accession>A0A6P6U0H3</accession>
<organism evidence="1 2">
    <name type="scientific">Coffea arabica</name>
    <name type="common">Arabian coffee</name>
    <dbReference type="NCBI Taxonomy" id="13443"/>
    <lineage>
        <taxon>Eukaryota</taxon>
        <taxon>Viridiplantae</taxon>
        <taxon>Streptophyta</taxon>
        <taxon>Embryophyta</taxon>
        <taxon>Tracheophyta</taxon>
        <taxon>Spermatophyta</taxon>
        <taxon>Magnoliopsida</taxon>
        <taxon>eudicotyledons</taxon>
        <taxon>Gunneridae</taxon>
        <taxon>Pentapetalae</taxon>
        <taxon>asterids</taxon>
        <taxon>lamiids</taxon>
        <taxon>Gentianales</taxon>
        <taxon>Rubiaceae</taxon>
        <taxon>Ixoroideae</taxon>
        <taxon>Gardenieae complex</taxon>
        <taxon>Bertiereae - Coffeeae clade</taxon>
        <taxon>Coffeeae</taxon>
        <taxon>Coffea</taxon>
    </lineage>
</organism>
<sequence length="103" mass="11708">MVTVSPREGERYYLMLLLTNIAGPTFFEDLLTINGQKLASFREVALALRLLYSDAYIEDTLQEAIAFQMPSSLRLLFATLLVYCSPTDPRSLWKKVELELSAD</sequence>
<gene>
    <name evidence="2" type="primary">LOC113705844</name>
</gene>
<dbReference type="GeneID" id="113705844"/>
<evidence type="ECO:0000313" key="1">
    <source>
        <dbReference type="Proteomes" id="UP001652660"/>
    </source>
</evidence>
<reference evidence="1" key="1">
    <citation type="journal article" date="2025" name="Foods">
        <title>Unveiling the Microbial Signatures of Arabica Coffee Cherries: Insights into Ripeness Specific Diversity, Functional Traits, and Implications for Quality and Safety.</title>
        <authorList>
            <consortium name="RefSeq"/>
            <person name="Tenea G.N."/>
            <person name="Cifuentes V."/>
            <person name="Reyes P."/>
            <person name="Cevallos-Vallejos M."/>
        </authorList>
    </citation>
    <scope>NUCLEOTIDE SEQUENCE [LARGE SCALE GENOMIC DNA]</scope>
</reference>
<name>A0A6P6U0H3_COFAR</name>